<dbReference type="PANTHER" id="PTHR36216:SF1">
    <property type="entry name" value="HTH ARSR-TYPE DOMAIN-CONTAINING PROTEIN"/>
    <property type="match status" value="1"/>
</dbReference>
<dbReference type="GeneID" id="13796458"/>
<gene>
    <name evidence="2" type="ordered locus">Ngar_c02820</name>
</gene>
<dbReference type="InterPro" id="IPR036390">
    <property type="entry name" value="WH_DNA-bd_sf"/>
</dbReference>
<dbReference type="BioCyc" id="CNIT1237085:G1324-282-MONOMER"/>
<accession>K0ICE2</accession>
<dbReference type="STRING" id="1237085.Ngar_c02820"/>
<name>K0ICE2_NITGG</name>
<dbReference type="EMBL" id="CP002408">
    <property type="protein sequence ID" value="AFU57230.1"/>
    <property type="molecule type" value="Genomic_DNA"/>
</dbReference>
<dbReference type="Pfam" id="PF24266">
    <property type="entry name" value="HTH_HVO_0163_N"/>
    <property type="match status" value="1"/>
</dbReference>
<protein>
    <submittedName>
        <fullName evidence="2">Transcriptional regulator, ArsR family</fullName>
    </submittedName>
</protein>
<keyword evidence="3" id="KW-1185">Reference proteome</keyword>
<dbReference type="AlphaFoldDB" id="K0ICE2"/>
<dbReference type="SUPFAM" id="SSF46785">
    <property type="entry name" value="Winged helix' DNA-binding domain"/>
    <property type="match status" value="2"/>
</dbReference>
<proteinExistence type="predicted"/>
<reference evidence="2 3" key="1">
    <citation type="journal article" date="2012" name="Environ. Microbiol.">
        <title>The genome of the ammonia-oxidizing Candidatus Nitrososphaera gargensis: insights into metabolic versatility and environmental adaptations.</title>
        <authorList>
            <person name="Spang A."/>
            <person name="Poehlein A."/>
            <person name="Offre P."/>
            <person name="Zumbragel S."/>
            <person name="Haider S."/>
            <person name="Rychlik N."/>
            <person name="Nowka B."/>
            <person name="Schmeisser C."/>
            <person name="Lebedeva E.V."/>
            <person name="Rattei T."/>
            <person name="Bohm C."/>
            <person name="Schmid M."/>
            <person name="Galushko A."/>
            <person name="Hatzenpichler R."/>
            <person name="Weinmaier T."/>
            <person name="Daniel R."/>
            <person name="Schleper C."/>
            <person name="Spieck E."/>
            <person name="Streit W."/>
            <person name="Wagner M."/>
        </authorList>
    </citation>
    <scope>NUCLEOTIDE SEQUENCE [LARGE SCALE GENOMIC DNA]</scope>
    <source>
        <strain evidence="3">Ga9.2</strain>
    </source>
</reference>
<organism evidence="2 3">
    <name type="scientific">Nitrososphaera gargensis (strain Ga9.2)</name>
    <dbReference type="NCBI Taxonomy" id="1237085"/>
    <lineage>
        <taxon>Archaea</taxon>
        <taxon>Nitrososphaerota</taxon>
        <taxon>Nitrososphaeria</taxon>
        <taxon>Nitrososphaerales</taxon>
        <taxon>Nitrososphaeraceae</taxon>
        <taxon>Nitrososphaera</taxon>
    </lineage>
</organism>
<evidence type="ECO:0000259" key="1">
    <source>
        <dbReference type="SMART" id="SM00418"/>
    </source>
</evidence>
<dbReference type="GO" id="GO:0003700">
    <property type="term" value="F:DNA-binding transcription factor activity"/>
    <property type="evidence" value="ECO:0007669"/>
    <property type="project" value="InterPro"/>
</dbReference>
<evidence type="ECO:0000313" key="2">
    <source>
        <dbReference type="EMBL" id="AFU57230.1"/>
    </source>
</evidence>
<dbReference type="InterPro" id="IPR056504">
    <property type="entry name" value="HTH_HVO_0163_N"/>
</dbReference>
<dbReference type="SMART" id="SM00418">
    <property type="entry name" value="HTH_ARSR"/>
    <property type="match status" value="1"/>
</dbReference>
<dbReference type="Gene3D" id="1.10.10.10">
    <property type="entry name" value="Winged helix-like DNA-binding domain superfamily/Winged helix DNA-binding domain"/>
    <property type="match status" value="2"/>
</dbReference>
<dbReference type="CDD" id="cd00090">
    <property type="entry name" value="HTH_ARSR"/>
    <property type="match status" value="2"/>
</dbReference>
<evidence type="ECO:0000313" key="3">
    <source>
        <dbReference type="Proteomes" id="UP000008037"/>
    </source>
</evidence>
<dbReference type="HOGENOM" id="CLU_109676_2_0_2"/>
<sequence length="176" mass="20356">MIEEQAVEEVVEEGTRTMLLKHIEENPGIRYRELLRMTGLANGVLTYHLAALEKADVVKVDRQSRMTRYYPVSVSEDESTILKFVRHEPIRQIVLFILNHDLCTFNEIVDHTKKAPSTVSAHLKRLKEAGIISVRYGEYQLYRLADKELVAEVLSKYRASFTDKVVDNYAEMVEEL</sequence>
<feature type="domain" description="HTH arsR-type" evidence="1">
    <location>
        <begin position="80"/>
        <end position="155"/>
    </location>
</feature>
<dbReference type="Proteomes" id="UP000008037">
    <property type="component" value="Chromosome"/>
</dbReference>
<dbReference type="RefSeq" id="WP_015017803.1">
    <property type="nucleotide sequence ID" value="NC_018719.1"/>
</dbReference>
<dbReference type="Pfam" id="PF01022">
    <property type="entry name" value="HTH_5"/>
    <property type="match status" value="1"/>
</dbReference>
<dbReference type="InterPro" id="IPR036388">
    <property type="entry name" value="WH-like_DNA-bd_sf"/>
</dbReference>
<dbReference type="InterPro" id="IPR001845">
    <property type="entry name" value="HTH_ArsR_DNA-bd_dom"/>
</dbReference>
<dbReference type="PANTHER" id="PTHR36216">
    <property type="entry name" value="TRANSCRIPTIONAL REGULATOR, TRMB"/>
    <property type="match status" value="1"/>
</dbReference>
<dbReference type="InParanoid" id="K0ICE2"/>
<dbReference type="OrthoDB" id="28610at2157"/>
<dbReference type="KEGG" id="nga:Ngar_c02820"/>
<dbReference type="InterPro" id="IPR011991">
    <property type="entry name" value="ArsR-like_HTH"/>
</dbReference>